<evidence type="ECO:0000256" key="1">
    <source>
        <dbReference type="SAM" id="SignalP"/>
    </source>
</evidence>
<dbReference type="InterPro" id="IPR031304">
    <property type="entry name" value="SLT_2"/>
</dbReference>
<dbReference type="GO" id="GO:0008933">
    <property type="term" value="F:peptidoglycan lytic transglycosylase activity"/>
    <property type="evidence" value="ECO:0007669"/>
    <property type="project" value="TreeGrafter"/>
</dbReference>
<sequence>MRVAVAAALLGGLGLLAVPVAFAGAVSDHDDVVSDPVLSTEVPVYAQAPQAFVPADPSAAVVSGRVDVDPRWVARSASGAGIPAPAVRAYARAELLLHQSSPSCHLAWTTLAGIGYIESRHGTIGSRSLGEDGRSSTPILGPALNGEGAFAAIPASAMSAQWHGDAAWDHAVGPLQFIPSTWARWTSDADGDGIGDPNDLDDAAYAAGRYLCADGHDLGSGAGWGAAIFSYNHSTEYVDSVFSAASAYADRTG</sequence>
<organism evidence="3 4">
    <name type="scientific">Nocardioides cavernaquae</name>
    <dbReference type="NCBI Taxonomy" id="2321396"/>
    <lineage>
        <taxon>Bacteria</taxon>
        <taxon>Bacillati</taxon>
        <taxon>Actinomycetota</taxon>
        <taxon>Actinomycetes</taxon>
        <taxon>Propionibacteriales</taxon>
        <taxon>Nocardioidaceae</taxon>
        <taxon>Nocardioides</taxon>
    </lineage>
</organism>
<feature type="chain" id="PRO_5017399193" evidence="1">
    <location>
        <begin position="24"/>
        <end position="253"/>
    </location>
</feature>
<dbReference type="OrthoDB" id="9796191at2"/>
<evidence type="ECO:0000313" key="4">
    <source>
        <dbReference type="Proteomes" id="UP000276542"/>
    </source>
</evidence>
<proteinExistence type="predicted"/>
<gene>
    <name evidence="3" type="ORF">D4739_03110</name>
</gene>
<dbReference type="CDD" id="cd13399">
    <property type="entry name" value="Slt35-like"/>
    <property type="match status" value="1"/>
</dbReference>
<dbReference type="PANTHER" id="PTHR30163:SF8">
    <property type="entry name" value="LYTIC MUREIN TRANSGLYCOSYLASE"/>
    <property type="match status" value="1"/>
</dbReference>
<dbReference type="SUPFAM" id="SSF53955">
    <property type="entry name" value="Lysozyme-like"/>
    <property type="match status" value="1"/>
</dbReference>
<dbReference type="PANTHER" id="PTHR30163">
    <property type="entry name" value="MEMBRANE-BOUND LYTIC MUREIN TRANSGLYCOSYLASE B"/>
    <property type="match status" value="1"/>
</dbReference>
<dbReference type="InterPro" id="IPR023346">
    <property type="entry name" value="Lysozyme-like_dom_sf"/>
</dbReference>
<reference evidence="4" key="1">
    <citation type="submission" date="2018-09" db="EMBL/GenBank/DDBJ databases">
        <authorList>
            <person name="Zhu H."/>
        </authorList>
    </citation>
    <scope>NUCLEOTIDE SEQUENCE [LARGE SCALE GENOMIC DNA]</scope>
    <source>
        <strain evidence="4">K1W22B-1</strain>
    </source>
</reference>
<feature type="signal peptide" evidence="1">
    <location>
        <begin position="1"/>
        <end position="23"/>
    </location>
</feature>
<protein>
    <submittedName>
        <fullName evidence="3">Lytic murein transglycosylase</fullName>
    </submittedName>
</protein>
<keyword evidence="4" id="KW-1185">Reference proteome</keyword>
<dbReference type="Pfam" id="PF13406">
    <property type="entry name" value="SLT_2"/>
    <property type="match status" value="1"/>
</dbReference>
<dbReference type="EMBL" id="QYRP01000002">
    <property type="protein sequence ID" value="RJS45304.1"/>
    <property type="molecule type" value="Genomic_DNA"/>
</dbReference>
<dbReference type="InterPro" id="IPR043426">
    <property type="entry name" value="MltB-like"/>
</dbReference>
<evidence type="ECO:0000313" key="3">
    <source>
        <dbReference type="EMBL" id="RJS45304.1"/>
    </source>
</evidence>
<name>A0A3A5HB44_9ACTN</name>
<dbReference type="GO" id="GO:0009253">
    <property type="term" value="P:peptidoglycan catabolic process"/>
    <property type="evidence" value="ECO:0007669"/>
    <property type="project" value="TreeGrafter"/>
</dbReference>
<keyword evidence="1" id="KW-0732">Signal</keyword>
<accession>A0A3A5HB44</accession>
<comment type="caution">
    <text evidence="3">The sequence shown here is derived from an EMBL/GenBank/DDBJ whole genome shotgun (WGS) entry which is preliminary data.</text>
</comment>
<dbReference type="Gene3D" id="1.10.530.10">
    <property type="match status" value="1"/>
</dbReference>
<dbReference type="AlphaFoldDB" id="A0A3A5HB44"/>
<dbReference type="Proteomes" id="UP000276542">
    <property type="component" value="Unassembled WGS sequence"/>
</dbReference>
<feature type="domain" description="Transglycosylase SLT" evidence="2">
    <location>
        <begin position="166"/>
        <end position="220"/>
    </location>
</feature>
<evidence type="ECO:0000259" key="2">
    <source>
        <dbReference type="Pfam" id="PF13406"/>
    </source>
</evidence>
<dbReference type="RefSeq" id="WP_120059205.1">
    <property type="nucleotide sequence ID" value="NZ_QYRP01000002.1"/>
</dbReference>